<name>A0A6J6GEP2_9ZZZZ</name>
<dbReference type="SUPFAM" id="SSF48264">
    <property type="entry name" value="Cytochrome P450"/>
    <property type="match status" value="1"/>
</dbReference>
<evidence type="ECO:0000256" key="1">
    <source>
        <dbReference type="ARBA" id="ARBA00010617"/>
    </source>
</evidence>
<dbReference type="Pfam" id="PF00067">
    <property type="entry name" value="p450"/>
    <property type="match status" value="1"/>
</dbReference>
<reference evidence="2" key="1">
    <citation type="submission" date="2020-05" db="EMBL/GenBank/DDBJ databases">
        <authorList>
            <person name="Chiriac C."/>
            <person name="Salcher M."/>
            <person name="Ghai R."/>
            <person name="Kavagutti S V."/>
        </authorList>
    </citation>
    <scope>NUCLEOTIDE SEQUENCE</scope>
</reference>
<dbReference type="AlphaFoldDB" id="A0A6J6GEP2"/>
<dbReference type="InterPro" id="IPR002397">
    <property type="entry name" value="Cyt_P450_B"/>
</dbReference>
<proteinExistence type="inferred from homology"/>
<dbReference type="PANTHER" id="PTHR46696">
    <property type="entry name" value="P450, PUTATIVE (EUROFUNG)-RELATED"/>
    <property type="match status" value="1"/>
</dbReference>
<protein>
    <submittedName>
        <fullName evidence="2">Unannotated protein</fullName>
    </submittedName>
</protein>
<dbReference type="InterPro" id="IPR017972">
    <property type="entry name" value="Cyt_P450_CS"/>
</dbReference>
<dbReference type="InterPro" id="IPR036396">
    <property type="entry name" value="Cyt_P450_sf"/>
</dbReference>
<dbReference type="GO" id="GO:0005506">
    <property type="term" value="F:iron ion binding"/>
    <property type="evidence" value="ECO:0007669"/>
    <property type="project" value="InterPro"/>
</dbReference>
<dbReference type="GO" id="GO:0004497">
    <property type="term" value="F:monooxygenase activity"/>
    <property type="evidence" value="ECO:0007669"/>
    <property type="project" value="InterPro"/>
</dbReference>
<dbReference type="PRINTS" id="PR00385">
    <property type="entry name" value="P450"/>
</dbReference>
<accession>A0A6J6GEP2</accession>
<gene>
    <name evidence="2" type="ORF">UFOPK1820_00513</name>
</gene>
<sequence>MLQQFLVAGNETTTNLITNMIRCLAQDSELQERVRREPALIDGLIEEMLRFEAPVGGLFRQTKVDVEIAGTSIPAGDHLWLVFASANRDGCKFADPDQVDPERLNVKEHLAFGNGEHFCPGAGLARSEARIAIQLILETLEPFSLAADNDFHYGDSFVLRGLTGLNISTWG</sequence>
<organism evidence="2">
    <name type="scientific">freshwater metagenome</name>
    <dbReference type="NCBI Taxonomy" id="449393"/>
    <lineage>
        <taxon>unclassified sequences</taxon>
        <taxon>metagenomes</taxon>
        <taxon>ecological metagenomes</taxon>
    </lineage>
</organism>
<dbReference type="EMBL" id="CAEZUK010000061">
    <property type="protein sequence ID" value="CAB4597544.1"/>
    <property type="molecule type" value="Genomic_DNA"/>
</dbReference>
<dbReference type="GO" id="GO:0020037">
    <property type="term" value="F:heme binding"/>
    <property type="evidence" value="ECO:0007669"/>
    <property type="project" value="InterPro"/>
</dbReference>
<dbReference type="PRINTS" id="PR00359">
    <property type="entry name" value="BP450"/>
</dbReference>
<comment type="similarity">
    <text evidence="1">Belongs to the cytochrome P450 family.</text>
</comment>
<evidence type="ECO:0000313" key="2">
    <source>
        <dbReference type="EMBL" id="CAB4597544.1"/>
    </source>
</evidence>
<dbReference type="PROSITE" id="PS00086">
    <property type="entry name" value="CYTOCHROME_P450"/>
    <property type="match status" value="1"/>
</dbReference>
<dbReference type="PANTHER" id="PTHR46696:SF1">
    <property type="entry name" value="CYTOCHROME P450 YJIB-RELATED"/>
    <property type="match status" value="1"/>
</dbReference>
<dbReference type="Gene3D" id="1.10.630.10">
    <property type="entry name" value="Cytochrome P450"/>
    <property type="match status" value="1"/>
</dbReference>
<dbReference type="InterPro" id="IPR001128">
    <property type="entry name" value="Cyt_P450"/>
</dbReference>
<dbReference type="GO" id="GO:0016705">
    <property type="term" value="F:oxidoreductase activity, acting on paired donors, with incorporation or reduction of molecular oxygen"/>
    <property type="evidence" value="ECO:0007669"/>
    <property type="project" value="InterPro"/>
</dbReference>